<keyword evidence="2 9" id="KW-0813">Transport</keyword>
<comment type="function">
    <text evidence="9">Part of the Sec protein translocase complex. Interacts with the SecYEG preprotein conducting channel. SecDF uses the proton motive force (PMF) to complete protein translocation after the ATP-dependent function of SecA.</text>
</comment>
<comment type="caution">
    <text evidence="11">The sequence shown here is derived from an EMBL/GenBank/DDBJ whole genome shotgun (WGS) entry which is preliminary data.</text>
</comment>
<keyword evidence="3 9" id="KW-1003">Cell membrane</keyword>
<evidence type="ECO:0000256" key="5">
    <source>
        <dbReference type="ARBA" id="ARBA00022927"/>
    </source>
</evidence>
<comment type="similarity">
    <text evidence="9">Belongs to the SecD/SecF family. SecF subfamily.</text>
</comment>
<evidence type="ECO:0000256" key="2">
    <source>
        <dbReference type="ARBA" id="ARBA00022448"/>
    </source>
</evidence>
<feature type="transmembrane region" description="Helical" evidence="9">
    <location>
        <begin position="258"/>
        <end position="285"/>
    </location>
</feature>
<dbReference type="SUPFAM" id="SSF82866">
    <property type="entry name" value="Multidrug efflux transporter AcrB transmembrane domain"/>
    <property type="match status" value="1"/>
</dbReference>
<comment type="subcellular location">
    <subcellularLocation>
        <location evidence="1 9">Cell membrane</location>
        <topology evidence="1 9">Multi-pass membrane protein</topology>
    </subcellularLocation>
</comment>
<feature type="transmembrane region" description="Helical" evidence="9">
    <location>
        <begin position="183"/>
        <end position="204"/>
    </location>
</feature>
<protein>
    <recommendedName>
        <fullName evidence="9">Protein-export membrane protein SecF</fullName>
    </recommendedName>
</protein>
<evidence type="ECO:0000259" key="10">
    <source>
        <dbReference type="Pfam" id="PF02355"/>
    </source>
</evidence>
<keyword evidence="7 9" id="KW-0811">Translocation</keyword>
<dbReference type="GO" id="GO:0043952">
    <property type="term" value="P:protein transport by the Sec complex"/>
    <property type="evidence" value="ECO:0007669"/>
    <property type="project" value="UniProtKB-UniRule"/>
</dbReference>
<reference evidence="11" key="1">
    <citation type="submission" date="2020-04" db="EMBL/GenBank/DDBJ databases">
        <authorList>
            <person name="Zhang T."/>
        </authorList>
    </citation>
    <scope>NUCLEOTIDE SEQUENCE</scope>
    <source>
        <strain evidence="11">HKST-UBA03</strain>
    </source>
</reference>
<keyword evidence="5 9" id="KW-0653">Protein transport</keyword>
<organism evidence="11 12">
    <name type="scientific">candidate division WWE3 bacterium</name>
    <dbReference type="NCBI Taxonomy" id="2053526"/>
    <lineage>
        <taxon>Bacteria</taxon>
        <taxon>Katanobacteria</taxon>
    </lineage>
</organism>
<gene>
    <name evidence="9 11" type="primary">secF</name>
    <name evidence="11" type="ORF">KC614_04580</name>
</gene>
<evidence type="ECO:0000256" key="7">
    <source>
        <dbReference type="ARBA" id="ARBA00023010"/>
    </source>
</evidence>
<dbReference type="HAMAP" id="MF_01464_B">
    <property type="entry name" value="SecF_B"/>
    <property type="match status" value="1"/>
</dbReference>
<keyword evidence="6 9" id="KW-1133">Transmembrane helix</keyword>
<dbReference type="InterPro" id="IPR022813">
    <property type="entry name" value="SecD/SecF_arch_bac"/>
</dbReference>
<dbReference type="AlphaFoldDB" id="A0A955RSC4"/>
<name>A0A955RSC4_UNCKA</name>
<feature type="transmembrane region" description="Helical" evidence="9">
    <location>
        <begin position="12"/>
        <end position="35"/>
    </location>
</feature>
<evidence type="ECO:0000313" key="11">
    <source>
        <dbReference type="EMBL" id="MCA9392440.1"/>
    </source>
</evidence>
<dbReference type="NCBIfam" id="TIGR00966">
    <property type="entry name" value="transloc_SecF"/>
    <property type="match status" value="1"/>
</dbReference>
<evidence type="ECO:0000256" key="8">
    <source>
        <dbReference type="ARBA" id="ARBA00023136"/>
    </source>
</evidence>
<dbReference type="Proteomes" id="UP000751518">
    <property type="component" value="Unassembled WGS sequence"/>
</dbReference>
<dbReference type="EMBL" id="JAGQKZ010000054">
    <property type="protein sequence ID" value="MCA9392440.1"/>
    <property type="molecule type" value="Genomic_DNA"/>
</dbReference>
<feature type="domain" description="Protein export membrane protein SecD/SecF C-terminal" evidence="10">
    <location>
        <begin position="96"/>
        <end position="287"/>
    </location>
</feature>
<feature type="transmembrane region" description="Helical" evidence="9">
    <location>
        <begin position="151"/>
        <end position="177"/>
    </location>
</feature>
<dbReference type="GO" id="GO:0006605">
    <property type="term" value="P:protein targeting"/>
    <property type="evidence" value="ECO:0007669"/>
    <property type="project" value="UniProtKB-UniRule"/>
</dbReference>
<evidence type="ECO:0000313" key="12">
    <source>
        <dbReference type="Proteomes" id="UP000751518"/>
    </source>
</evidence>
<dbReference type="GO" id="GO:0015450">
    <property type="term" value="F:protein-transporting ATPase activity"/>
    <property type="evidence" value="ECO:0007669"/>
    <property type="project" value="InterPro"/>
</dbReference>
<dbReference type="InterPro" id="IPR022645">
    <property type="entry name" value="SecD/SecF_bac"/>
</dbReference>
<evidence type="ECO:0000256" key="3">
    <source>
        <dbReference type="ARBA" id="ARBA00022475"/>
    </source>
</evidence>
<sequence length="298" mass="32840">MFDIIKRKNLFLMIGSITVALCIATIAVLGLNAGIDFTGGSIVDVQSETCAQDNCEDFLRSVFLDKGIEVHSVVKSGENDFQVKTKAITQEQWTDVKSKLSEEYPDFTEQSFETIGPTLGQELLRKTAVAIFVASVLLLIYIAWRFEERIYGVAAVVAMIHDILVILATFAIFGKLWDVEIDVMFVTAALTSIAFSVHDTIVLYDRVRETLRRNPKSDFPHVVNLGINSTIVRSLSTSLTIVLVLTALMLLGGENIRWFVAALIVGTLTGVYSSPFIAAPLVVFLKEKMGKKKGLLKG</sequence>
<accession>A0A955RSC4</accession>
<dbReference type="PRINTS" id="PR01755">
    <property type="entry name" value="SECFTRNLCASE"/>
</dbReference>
<proteinExistence type="inferred from homology"/>
<dbReference type="GO" id="GO:0065002">
    <property type="term" value="P:intracellular protein transmembrane transport"/>
    <property type="evidence" value="ECO:0007669"/>
    <property type="project" value="UniProtKB-UniRule"/>
</dbReference>
<evidence type="ECO:0000256" key="4">
    <source>
        <dbReference type="ARBA" id="ARBA00022692"/>
    </source>
</evidence>
<keyword evidence="8 9" id="KW-0472">Membrane</keyword>
<dbReference type="Gene3D" id="1.20.1640.10">
    <property type="entry name" value="Multidrug efflux transporter AcrB transmembrane domain"/>
    <property type="match status" value="1"/>
</dbReference>
<dbReference type="InterPro" id="IPR005665">
    <property type="entry name" value="SecF_bac"/>
</dbReference>
<keyword evidence="4 9" id="KW-0812">Transmembrane</keyword>
<dbReference type="Pfam" id="PF02355">
    <property type="entry name" value="SecD_SecF_C"/>
    <property type="match status" value="1"/>
</dbReference>
<evidence type="ECO:0000256" key="9">
    <source>
        <dbReference type="HAMAP-Rule" id="MF_01464"/>
    </source>
</evidence>
<feature type="transmembrane region" description="Helical" evidence="9">
    <location>
        <begin position="127"/>
        <end position="144"/>
    </location>
</feature>
<dbReference type="GO" id="GO:0005886">
    <property type="term" value="C:plasma membrane"/>
    <property type="evidence" value="ECO:0007669"/>
    <property type="project" value="UniProtKB-SubCell"/>
</dbReference>
<dbReference type="Pfam" id="PF07549">
    <property type="entry name" value="Sec_GG"/>
    <property type="match status" value="1"/>
</dbReference>
<dbReference type="PANTHER" id="PTHR30081">
    <property type="entry name" value="PROTEIN-EXPORT MEMBRANE PROTEIN SEC"/>
    <property type="match status" value="1"/>
</dbReference>
<reference evidence="11" key="2">
    <citation type="journal article" date="2021" name="Microbiome">
        <title>Successional dynamics and alternative stable states in a saline activated sludge microbial community over 9 years.</title>
        <authorList>
            <person name="Wang Y."/>
            <person name="Ye J."/>
            <person name="Ju F."/>
            <person name="Liu L."/>
            <person name="Boyd J.A."/>
            <person name="Deng Y."/>
            <person name="Parks D.H."/>
            <person name="Jiang X."/>
            <person name="Yin X."/>
            <person name="Woodcroft B.J."/>
            <person name="Tyson G.W."/>
            <person name="Hugenholtz P."/>
            <person name="Polz M.F."/>
            <person name="Zhang T."/>
        </authorList>
    </citation>
    <scope>NUCLEOTIDE SEQUENCE</scope>
    <source>
        <strain evidence="11">HKST-UBA03</strain>
    </source>
</reference>
<evidence type="ECO:0000256" key="6">
    <source>
        <dbReference type="ARBA" id="ARBA00022989"/>
    </source>
</evidence>
<evidence type="ECO:0000256" key="1">
    <source>
        <dbReference type="ARBA" id="ARBA00004651"/>
    </source>
</evidence>
<dbReference type="InterPro" id="IPR048634">
    <property type="entry name" value="SecD_SecF_C"/>
</dbReference>
<comment type="subunit">
    <text evidence="9">Forms a complex with SecD. Part of the essential Sec protein translocation apparatus which comprises SecA, SecYEG and auxiliary proteins SecDF. Other proteins may also be involved.</text>
</comment>
<feature type="transmembrane region" description="Helical" evidence="9">
    <location>
        <begin position="225"/>
        <end position="252"/>
    </location>
</feature>
<dbReference type="InterPro" id="IPR022646">
    <property type="entry name" value="SecD/SecF_CS"/>
</dbReference>
<dbReference type="PANTHER" id="PTHR30081:SF8">
    <property type="entry name" value="PROTEIN TRANSLOCASE SUBUNIT SECF"/>
    <property type="match status" value="1"/>
</dbReference>